<dbReference type="EMBL" id="JAAGSC010000037">
    <property type="protein sequence ID" value="NDY95177.1"/>
    <property type="molecule type" value="Genomic_DNA"/>
</dbReference>
<comment type="caution">
    <text evidence="2">The sequence shown here is derived from an EMBL/GenBank/DDBJ whole genome shotgun (WGS) entry which is preliminary data.</text>
</comment>
<gene>
    <name evidence="2" type="ORF">G3I74_05485</name>
</gene>
<reference evidence="2 3" key="1">
    <citation type="submission" date="2020-02" db="EMBL/GenBank/DDBJ databases">
        <authorList>
            <person name="Zhang X.-Y."/>
        </authorList>
    </citation>
    <scope>NUCLEOTIDE SEQUENCE [LARGE SCALE GENOMIC DNA]</scope>
    <source>
        <strain evidence="2 3">C33</strain>
    </source>
</reference>
<proteinExistence type="predicted"/>
<protein>
    <submittedName>
        <fullName evidence="2">Uncharacterized protein</fullName>
    </submittedName>
</protein>
<sequence length="143" mass="15604">MKNITKNAVLAAVGLWACLAVGPATAQPADREQCPPRCGVRIDVPENQGQEPGSRPETLEVEAGEMVTFSTNVRARVIFTGKTPFIDERGNRVFQFQVGDSGQTQLRVADDNECSAEPGCKYMIVDATNPGRPARDPYILVRR</sequence>
<accession>A0A845UUJ5</accession>
<organism evidence="2 3">
    <name type="scientific">Wenzhouxiangella limi</name>
    <dbReference type="NCBI Taxonomy" id="2707351"/>
    <lineage>
        <taxon>Bacteria</taxon>
        <taxon>Pseudomonadati</taxon>
        <taxon>Pseudomonadota</taxon>
        <taxon>Gammaproteobacteria</taxon>
        <taxon>Chromatiales</taxon>
        <taxon>Wenzhouxiangellaceae</taxon>
        <taxon>Wenzhouxiangella</taxon>
    </lineage>
</organism>
<feature type="chain" id="PRO_5032641242" evidence="1">
    <location>
        <begin position="27"/>
        <end position="143"/>
    </location>
</feature>
<keyword evidence="3" id="KW-1185">Reference proteome</keyword>
<feature type="signal peptide" evidence="1">
    <location>
        <begin position="1"/>
        <end position="26"/>
    </location>
</feature>
<dbReference type="RefSeq" id="WP_164210576.1">
    <property type="nucleotide sequence ID" value="NZ_JAAGSC010000037.1"/>
</dbReference>
<evidence type="ECO:0000313" key="3">
    <source>
        <dbReference type="Proteomes" id="UP000484885"/>
    </source>
</evidence>
<name>A0A845UUJ5_9GAMM</name>
<evidence type="ECO:0000256" key="1">
    <source>
        <dbReference type="SAM" id="SignalP"/>
    </source>
</evidence>
<evidence type="ECO:0000313" key="2">
    <source>
        <dbReference type="EMBL" id="NDY95177.1"/>
    </source>
</evidence>
<dbReference type="Proteomes" id="UP000484885">
    <property type="component" value="Unassembled WGS sequence"/>
</dbReference>
<keyword evidence="1" id="KW-0732">Signal</keyword>
<dbReference type="AlphaFoldDB" id="A0A845UUJ5"/>